<proteinExistence type="predicted"/>
<gene>
    <name evidence="1" type="ORF">DSYM_03960</name>
</gene>
<protein>
    <recommendedName>
        <fullName evidence="3">DUF4160 domain-containing protein</fullName>
    </recommendedName>
</protein>
<dbReference type="AlphaFoldDB" id="A0A809RTC2"/>
<dbReference type="InterPro" id="IPR025427">
    <property type="entry name" value="DUF4160"/>
</dbReference>
<organism evidence="1 2">
    <name type="scientific">Candidatus Desulfobacillus denitrificans</name>
    <dbReference type="NCBI Taxonomy" id="2608985"/>
    <lineage>
        <taxon>Bacteria</taxon>
        <taxon>Pseudomonadati</taxon>
        <taxon>Pseudomonadota</taxon>
        <taxon>Betaproteobacteria</taxon>
        <taxon>Candidatus Desulfobacillus</taxon>
    </lineage>
</organism>
<dbReference type="Proteomes" id="UP000662914">
    <property type="component" value="Chromosome"/>
</dbReference>
<dbReference type="EMBL" id="AP021857">
    <property type="protein sequence ID" value="BBO19697.1"/>
    <property type="molecule type" value="Genomic_DNA"/>
</dbReference>
<sequence>MSPTVFREGGFRFFFFSREEPRMHIHVHCAEGEAKFWLEPSIELAQNYGLSDRQVRAAQLLIEEHSHVIHNAWRDHFRS</sequence>
<evidence type="ECO:0000313" key="2">
    <source>
        <dbReference type="Proteomes" id="UP000662914"/>
    </source>
</evidence>
<dbReference type="KEGG" id="ddz:DSYM_03960"/>
<dbReference type="Pfam" id="PF13711">
    <property type="entry name" value="DUF4160"/>
    <property type="match status" value="1"/>
</dbReference>
<name>A0A809RTC2_9PROT</name>
<reference evidence="1" key="1">
    <citation type="journal article" name="DNA Res.">
        <title>The physiological potential of anammox bacteria as revealed by their core genome structure.</title>
        <authorList>
            <person name="Okubo T."/>
            <person name="Toyoda A."/>
            <person name="Fukuhara K."/>
            <person name="Uchiyama I."/>
            <person name="Harigaya Y."/>
            <person name="Kuroiwa M."/>
            <person name="Suzuki T."/>
            <person name="Murakami Y."/>
            <person name="Suwa Y."/>
            <person name="Takami H."/>
        </authorList>
    </citation>
    <scope>NUCLEOTIDE SEQUENCE</scope>
    <source>
        <strain evidence="1">317325-3</strain>
    </source>
</reference>
<accession>A0A809RTC2</accession>
<evidence type="ECO:0000313" key="1">
    <source>
        <dbReference type="EMBL" id="BBO19697.1"/>
    </source>
</evidence>
<evidence type="ECO:0008006" key="3">
    <source>
        <dbReference type="Google" id="ProtNLM"/>
    </source>
</evidence>